<evidence type="ECO:0000256" key="6">
    <source>
        <dbReference type="ARBA" id="ARBA00022842"/>
    </source>
</evidence>
<keyword evidence="5" id="KW-0479">Metal-binding</keyword>
<evidence type="ECO:0000313" key="10">
    <source>
        <dbReference type="EMBL" id="KAK3005688.1"/>
    </source>
</evidence>
<feature type="domain" description="PAP-associated" evidence="8">
    <location>
        <begin position="309"/>
        <end position="367"/>
    </location>
</feature>
<dbReference type="FunFam" id="3.30.460.10:FF:000006">
    <property type="entry name" value="non-canonical poly(A) RNA polymerase PAPD5"/>
    <property type="match status" value="1"/>
</dbReference>
<accession>A0AA88VES9</accession>
<dbReference type="EMBL" id="JAVXUP010002094">
    <property type="protein sequence ID" value="KAK3005688.1"/>
    <property type="molecule type" value="Genomic_DNA"/>
</dbReference>
<dbReference type="GO" id="GO:0031123">
    <property type="term" value="P:RNA 3'-end processing"/>
    <property type="evidence" value="ECO:0007669"/>
    <property type="project" value="TreeGrafter"/>
</dbReference>
<reference evidence="10" key="1">
    <citation type="submission" date="2022-12" db="EMBL/GenBank/DDBJ databases">
        <title>Draft genome assemblies for two species of Escallonia (Escalloniales).</title>
        <authorList>
            <person name="Chanderbali A."/>
            <person name="Dervinis C."/>
            <person name="Anghel I."/>
            <person name="Soltis D."/>
            <person name="Soltis P."/>
            <person name="Zapata F."/>
        </authorList>
    </citation>
    <scope>NUCLEOTIDE SEQUENCE</scope>
    <source>
        <strain evidence="10">UCBG64.0493</strain>
        <tissue evidence="10">Leaf</tissue>
    </source>
</reference>
<evidence type="ECO:0000256" key="3">
    <source>
        <dbReference type="ARBA" id="ARBA00012388"/>
    </source>
</evidence>
<dbReference type="EC" id="2.7.7.19" evidence="3"/>
<dbReference type="AlphaFoldDB" id="A0AA88VES9"/>
<dbReference type="SUPFAM" id="SSF81301">
    <property type="entry name" value="Nucleotidyltransferase"/>
    <property type="match status" value="1"/>
</dbReference>
<dbReference type="PANTHER" id="PTHR23092:SF15">
    <property type="entry name" value="INACTIVE NON-CANONICAL POLY(A) RNA POLYMERASE PROTEIN TRF4-2-RELATED"/>
    <property type="match status" value="1"/>
</dbReference>
<dbReference type="SUPFAM" id="SSF81631">
    <property type="entry name" value="PAP/OAS1 substrate-binding domain"/>
    <property type="match status" value="1"/>
</dbReference>
<dbReference type="InterPro" id="IPR045862">
    <property type="entry name" value="Trf4-like"/>
</dbReference>
<evidence type="ECO:0000256" key="7">
    <source>
        <dbReference type="SAM" id="MobiDB-lite"/>
    </source>
</evidence>
<comment type="cofactor">
    <cofactor evidence="1">
        <name>Mn(2+)</name>
        <dbReference type="ChEBI" id="CHEBI:29035"/>
    </cofactor>
</comment>
<gene>
    <name evidence="10" type="ORF">RJ639_017614</name>
</gene>
<comment type="caution">
    <text evidence="10">The sequence shown here is derived from an EMBL/GenBank/DDBJ whole genome shotgun (WGS) entry which is preliminary data.</text>
</comment>
<evidence type="ECO:0000256" key="4">
    <source>
        <dbReference type="ARBA" id="ARBA00022679"/>
    </source>
</evidence>
<dbReference type="Proteomes" id="UP001188597">
    <property type="component" value="Unassembled WGS sequence"/>
</dbReference>
<proteinExistence type="inferred from homology"/>
<evidence type="ECO:0000259" key="8">
    <source>
        <dbReference type="Pfam" id="PF03828"/>
    </source>
</evidence>
<dbReference type="InterPro" id="IPR054708">
    <property type="entry name" value="MTPAP-like_central"/>
</dbReference>
<dbReference type="Gene3D" id="1.10.1410.10">
    <property type="match status" value="1"/>
</dbReference>
<dbReference type="Gene3D" id="3.30.460.10">
    <property type="entry name" value="Beta Polymerase, domain 2"/>
    <property type="match status" value="1"/>
</dbReference>
<name>A0AA88VES9_9ASTE</name>
<evidence type="ECO:0000313" key="11">
    <source>
        <dbReference type="Proteomes" id="UP001188597"/>
    </source>
</evidence>
<keyword evidence="6" id="KW-0460">Magnesium</keyword>
<comment type="similarity">
    <text evidence="2">Belongs to the DNA polymerase type-B-like family.</text>
</comment>
<dbReference type="InterPro" id="IPR002058">
    <property type="entry name" value="PAP_assoc"/>
</dbReference>
<protein>
    <recommendedName>
        <fullName evidence="3">polynucleotide adenylyltransferase</fullName>
        <ecNumber evidence="3">2.7.7.19</ecNumber>
    </recommendedName>
</protein>
<dbReference type="InterPro" id="IPR043519">
    <property type="entry name" value="NT_sf"/>
</dbReference>
<feature type="region of interest" description="Disordered" evidence="7">
    <location>
        <begin position="468"/>
        <end position="540"/>
    </location>
</feature>
<dbReference type="PANTHER" id="PTHR23092">
    <property type="entry name" value="POLY(A) RNA POLYMERASE"/>
    <property type="match status" value="1"/>
</dbReference>
<dbReference type="GO" id="GO:0003729">
    <property type="term" value="F:mRNA binding"/>
    <property type="evidence" value="ECO:0007669"/>
    <property type="project" value="TreeGrafter"/>
</dbReference>
<evidence type="ECO:0000259" key="9">
    <source>
        <dbReference type="Pfam" id="PF22600"/>
    </source>
</evidence>
<evidence type="ECO:0000256" key="2">
    <source>
        <dbReference type="ARBA" id="ARBA00008593"/>
    </source>
</evidence>
<evidence type="ECO:0000256" key="1">
    <source>
        <dbReference type="ARBA" id="ARBA00001936"/>
    </source>
</evidence>
<dbReference type="GO" id="GO:1990817">
    <property type="term" value="F:poly(A) RNA polymerase activity"/>
    <property type="evidence" value="ECO:0007669"/>
    <property type="project" value="UniProtKB-EC"/>
</dbReference>
<keyword evidence="4" id="KW-0808">Transferase</keyword>
<keyword evidence="11" id="KW-1185">Reference proteome</keyword>
<dbReference type="GO" id="GO:0005730">
    <property type="term" value="C:nucleolus"/>
    <property type="evidence" value="ECO:0007669"/>
    <property type="project" value="TreeGrafter"/>
</dbReference>
<dbReference type="GO" id="GO:0031499">
    <property type="term" value="C:TRAMP complex"/>
    <property type="evidence" value="ECO:0007669"/>
    <property type="project" value="TreeGrafter"/>
</dbReference>
<feature type="compositionally biased region" description="Basic and acidic residues" evidence="7">
    <location>
        <begin position="495"/>
        <end position="511"/>
    </location>
</feature>
<sequence>MATENFLYDTVSPLAASTASATAADQLPPSSDEPYLVLRNQIALSTPECPLPETAAPDYFPLDVAAECGAEPIDASPRTPPLAAVAARVPVREPVRTLEGSWFRSNCRFRSPMLQLHKGLQSFVFVNITEILDFCDFLSPTLEEQASRSAAVECVFDVIKYIWPDCKVEVFGSFKTGLYLPSSDIDVVILGSNIRTPQIGLHALSRALSQRGVAKKIQVIAQARVPIIKFVEKRSGVAFDISFDVDNGPKAAEFIQDAISKWPQLTPLCLILKVFLQQRELNEVYSGGIGSYALLAMLIAMLRVSPEHNLGVLLVNFFDIYGRKLNTCDVGVSCNGAGTFFFKNSKGFSIKGRPALISIEDPQAPENDIGKNSFNYFQIRSAFAMAFTTLTNAKTILGLGPNRSILGTIIRPDEVLVERKGGSNGEVTFNNLLPGAGEPLHQEYGEQQGFFCNWQLDNEEEASLPRGKGIAEDASGQSSGKKRKVYKEKKHVKKAKENRGVRHEENGSRKEKSTKKQRWRNNPNRAEGRYSGGSPWSRTC</sequence>
<evidence type="ECO:0000256" key="5">
    <source>
        <dbReference type="ARBA" id="ARBA00022723"/>
    </source>
</evidence>
<dbReference type="Pfam" id="PF03828">
    <property type="entry name" value="PAP_assoc"/>
    <property type="match status" value="1"/>
</dbReference>
<dbReference type="CDD" id="cd05402">
    <property type="entry name" value="NT_PAP_TUTase"/>
    <property type="match status" value="1"/>
</dbReference>
<organism evidence="10 11">
    <name type="scientific">Escallonia herrerae</name>
    <dbReference type="NCBI Taxonomy" id="1293975"/>
    <lineage>
        <taxon>Eukaryota</taxon>
        <taxon>Viridiplantae</taxon>
        <taxon>Streptophyta</taxon>
        <taxon>Embryophyta</taxon>
        <taxon>Tracheophyta</taxon>
        <taxon>Spermatophyta</taxon>
        <taxon>Magnoliopsida</taxon>
        <taxon>eudicotyledons</taxon>
        <taxon>Gunneridae</taxon>
        <taxon>Pentapetalae</taxon>
        <taxon>asterids</taxon>
        <taxon>campanulids</taxon>
        <taxon>Escalloniales</taxon>
        <taxon>Escalloniaceae</taxon>
        <taxon>Escallonia</taxon>
    </lineage>
</organism>
<dbReference type="GO" id="GO:0046872">
    <property type="term" value="F:metal ion binding"/>
    <property type="evidence" value="ECO:0007669"/>
    <property type="project" value="UniProtKB-KW"/>
</dbReference>
<dbReference type="Pfam" id="PF22600">
    <property type="entry name" value="MTPAP-like_central"/>
    <property type="match status" value="1"/>
</dbReference>
<feature type="domain" description="Poly(A) RNA polymerase mitochondrial-like central palm" evidence="9">
    <location>
        <begin position="130"/>
        <end position="254"/>
    </location>
</feature>
<feature type="compositionally biased region" description="Basic residues" evidence="7">
    <location>
        <begin position="480"/>
        <end position="494"/>
    </location>
</feature>
<dbReference type="GO" id="GO:0043634">
    <property type="term" value="P:polyadenylation-dependent ncRNA catabolic process"/>
    <property type="evidence" value="ECO:0007669"/>
    <property type="project" value="TreeGrafter"/>
</dbReference>